<reference evidence="3 4" key="1">
    <citation type="submission" date="2017-01" db="EMBL/GenBank/DDBJ databases">
        <authorList>
            <person name="Erauso G."/>
        </authorList>
    </citation>
    <scope>NUCLEOTIDE SEQUENCE [LARGE SCALE GENOMIC DNA]</scope>
    <source>
        <strain evidence="3">MESINF1</strain>
    </source>
</reference>
<accession>A0A7Z7LEW3</accession>
<organism evidence="3 4">
    <name type="scientific">Mesotoga infera</name>
    <dbReference type="NCBI Taxonomy" id="1236046"/>
    <lineage>
        <taxon>Bacteria</taxon>
        <taxon>Thermotogati</taxon>
        <taxon>Thermotogota</taxon>
        <taxon>Thermotogae</taxon>
        <taxon>Kosmotogales</taxon>
        <taxon>Kosmotogaceae</taxon>
        <taxon>Mesotoga</taxon>
    </lineage>
</organism>
<dbReference type="GO" id="GO:0051607">
    <property type="term" value="P:defense response to virus"/>
    <property type="evidence" value="ECO:0007669"/>
    <property type="project" value="UniProtKB-KW"/>
</dbReference>
<dbReference type="InterPro" id="IPR010156">
    <property type="entry name" value="CRISPR-assoc_prot_Cas6"/>
</dbReference>
<dbReference type="Proteomes" id="UP000250796">
    <property type="component" value="Chromosome MESINF"/>
</dbReference>
<evidence type="ECO:0000313" key="4">
    <source>
        <dbReference type="Proteomes" id="UP000250796"/>
    </source>
</evidence>
<dbReference type="Pfam" id="PF01881">
    <property type="entry name" value="Cas_Cas6_C"/>
    <property type="match status" value="1"/>
</dbReference>
<evidence type="ECO:0000259" key="2">
    <source>
        <dbReference type="Pfam" id="PF01881"/>
    </source>
</evidence>
<dbReference type="InterPro" id="IPR049435">
    <property type="entry name" value="Cas_Cas6_C"/>
</dbReference>
<dbReference type="KEGG" id="minf:MESINF_1254"/>
<dbReference type="Gene3D" id="3.30.70.1890">
    <property type="match status" value="1"/>
</dbReference>
<dbReference type="CDD" id="cd21140">
    <property type="entry name" value="Cas6_I-like"/>
    <property type="match status" value="1"/>
</dbReference>
<evidence type="ECO:0000256" key="1">
    <source>
        <dbReference type="ARBA" id="ARBA00023118"/>
    </source>
</evidence>
<dbReference type="NCBIfam" id="TIGR01877">
    <property type="entry name" value="cas_cas6"/>
    <property type="match status" value="1"/>
</dbReference>
<feature type="domain" description="CRISPR associated protein Cas6 C-terminal" evidence="2">
    <location>
        <begin position="148"/>
        <end position="233"/>
    </location>
</feature>
<keyword evidence="4" id="KW-1185">Reference proteome</keyword>
<dbReference type="EMBL" id="LS974202">
    <property type="protein sequence ID" value="SSC12697.1"/>
    <property type="molecule type" value="Genomic_DNA"/>
</dbReference>
<dbReference type="GO" id="GO:0016788">
    <property type="term" value="F:hydrolase activity, acting on ester bonds"/>
    <property type="evidence" value="ECO:0007669"/>
    <property type="project" value="InterPro"/>
</dbReference>
<name>A0A7Z7LEW3_9BACT</name>
<dbReference type="Gene3D" id="3.30.70.1900">
    <property type="match status" value="1"/>
</dbReference>
<protein>
    <submittedName>
        <fullName evidence="3">Putative CRISPR-associated protein Cas6</fullName>
    </submittedName>
</protein>
<keyword evidence="1" id="KW-0051">Antiviral defense</keyword>
<dbReference type="PANTHER" id="PTHR36984:SF3">
    <property type="entry name" value="CRISPR-ASSOCIATED ENDORIBONUCLEASE CAS6"/>
    <property type="match status" value="1"/>
</dbReference>
<dbReference type="PANTHER" id="PTHR36984">
    <property type="entry name" value="CRISPR-ASSOCIATED ENDORIBONUCLEASE CAS6 1"/>
    <property type="match status" value="1"/>
</dbReference>
<gene>
    <name evidence="3" type="ORF">MESINF_1254</name>
</gene>
<sequence length="237" mass="27048">MRFQIMLSGRSEIISLPLDYRSGFIHFFKKLAESSEMMDMFYARKSYKRFSFSVRLGSEMRIEGERLEAKLPAMVTFSTGDLSVFNSFLGSATKFWSWEEPLSIFTNTLFISGINVQRPFLVNKPFLKCKSYTHITLRDPENPILSLSTKDMEKFNFTLNSYMKEKFTAFTGRIPKGELSFEAGSGEFELVRHYNGFVGGYRGVFALSGPPDLLQFAYDYGLGHRTGQGFGLFSAEV</sequence>
<dbReference type="RefSeq" id="WP_169698959.1">
    <property type="nucleotide sequence ID" value="NZ_LS974202.1"/>
</dbReference>
<dbReference type="AlphaFoldDB" id="A0A7Z7LEW3"/>
<evidence type="ECO:0000313" key="3">
    <source>
        <dbReference type="EMBL" id="SSC12697.1"/>
    </source>
</evidence>
<dbReference type="InterPro" id="IPR045747">
    <property type="entry name" value="CRISPR-assoc_prot_Cas6_N_sf"/>
</dbReference>
<proteinExistence type="predicted"/>